<organism evidence="1 2">
    <name type="scientific">Geobacillus genomosp. 3</name>
    <dbReference type="NCBI Taxonomy" id="1921421"/>
    <lineage>
        <taxon>Bacteria</taxon>
        <taxon>Bacillati</taxon>
        <taxon>Bacillota</taxon>
        <taxon>Bacilli</taxon>
        <taxon>Bacillales</taxon>
        <taxon>Anoxybacillaceae</taxon>
        <taxon>Geobacillus</taxon>
    </lineage>
</organism>
<keyword evidence="2" id="KW-1185">Reference proteome</keyword>
<dbReference type="EMBL" id="CP006254">
    <property type="protein sequence ID" value="AGT31670.1"/>
    <property type="molecule type" value="Genomic_DNA"/>
</dbReference>
<dbReference type="KEGG" id="gjf:M493_06895"/>
<evidence type="ECO:0000313" key="2">
    <source>
        <dbReference type="Proteomes" id="UP000015500"/>
    </source>
</evidence>
<evidence type="ECO:0000313" key="1">
    <source>
        <dbReference type="EMBL" id="AGT31670.1"/>
    </source>
</evidence>
<proteinExistence type="predicted"/>
<dbReference type="AlphaFoldDB" id="S5ZBX4"/>
<dbReference type="Proteomes" id="UP000015500">
    <property type="component" value="Chromosome"/>
</dbReference>
<name>S5ZBX4_GEOG3</name>
<accession>S5ZBX4</accession>
<sequence>MFFRPTNNLPEGPLKQEMTAKIANEKEEANKCHRF</sequence>
<protein>
    <submittedName>
        <fullName evidence="1">Uncharacterized protein</fullName>
    </submittedName>
</protein>
<gene>
    <name evidence="1" type="ORF">M493_06895</name>
</gene>
<reference evidence="1 2" key="1">
    <citation type="journal article" date="2014" name="Genome Announc.">
        <title>Complete Genome Sequence of the Thermophilic Polychlorinated Biphenyl Degrader Geobacillus sp. Strain JF8 (NBRC 109937).</title>
        <authorList>
            <person name="Shintani M."/>
            <person name="Ohtsubo Y."/>
            <person name="Fukuda K."/>
            <person name="Hosoyama A."/>
            <person name="Ohji S."/>
            <person name="Yamazoe A."/>
            <person name="Fujita N."/>
            <person name="Nagata Y."/>
            <person name="Tsuda M."/>
            <person name="Hatta T."/>
            <person name="Kimbara K."/>
        </authorList>
    </citation>
    <scope>NUCLEOTIDE SEQUENCE [LARGE SCALE GENOMIC DNA]</scope>
    <source>
        <strain evidence="1 2">JF8</strain>
    </source>
</reference>
<dbReference type="HOGENOM" id="CLU_3365178_0_0_9"/>
<dbReference type="PATRIC" id="fig|1345697.3.peg.1294"/>
<dbReference type="STRING" id="1921421.M493_06895"/>